<organism evidence="3 4">
    <name type="scientific">Lutibacter agarilyticus</name>
    <dbReference type="NCBI Taxonomy" id="1109740"/>
    <lineage>
        <taxon>Bacteria</taxon>
        <taxon>Pseudomonadati</taxon>
        <taxon>Bacteroidota</taxon>
        <taxon>Flavobacteriia</taxon>
        <taxon>Flavobacteriales</taxon>
        <taxon>Flavobacteriaceae</taxon>
        <taxon>Lutibacter</taxon>
    </lineage>
</organism>
<proteinExistence type="predicted"/>
<dbReference type="InterPro" id="IPR043744">
    <property type="entry name" value="DUF5689"/>
</dbReference>
<evidence type="ECO:0000313" key="3">
    <source>
        <dbReference type="EMBL" id="SNR38556.1"/>
    </source>
</evidence>
<feature type="domain" description="LTD" evidence="2">
    <location>
        <begin position="503"/>
        <end position="626"/>
    </location>
</feature>
<gene>
    <name evidence="3" type="ORF">SAMN06265371_102173</name>
</gene>
<dbReference type="PROSITE" id="PS51841">
    <property type="entry name" value="LTD"/>
    <property type="match status" value="1"/>
</dbReference>
<name>A0A238VW94_9FLAO</name>
<dbReference type="SUPFAM" id="SSF74853">
    <property type="entry name" value="Lamin A/C globular tail domain"/>
    <property type="match status" value="1"/>
</dbReference>
<dbReference type="Pfam" id="PF18942">
    <property type="entry name" value="DUF5689"/>
    <property type="match status" value="2"/>
</dbReference>
<dbReference type="OrthoDB" id="1492759at2"/>
<accession>A0A238VW94</accession>
<dbReference type="Proteomes" id="UP000198384">
    <property type="component" value="Unassembled WGS sequence"/>
</dbReference>
<dbReference type="AlphaFoldDB" id="A0A238VW94"/>
<keyword evidence="4" id="KW-1185">Reference proteome</keyword>
<feature type="chain" id="PRO_5012918287" evidence="1">
    <location>
        <begin position="25"/>
        <end position="688"/>
    </location>
</feature>
<protein>
    <submittedName>
        <fullName evidence="3">Lamin Tail Domain</fullName>
    </submittedName>
</protein>
<dbReference type="PROSITE" id="PS51257">
    <property type="entry name" value="PROKAR_LIPOPROTEIN"/>
    <property type="match status" value="1"/>
</dbReference>
<evidence type="ECO:0000313" key="4">
    <source>
        <dbReference type="Proteomes" id="UP000198384"/>
    </source>
</evidence>
<dbReference type="RefSeq" id="WP_089380382.1">
    <property type="nucleotide sequence ID" value="NZ_FZNT01000002.1"/>
</dbReference>
<evidence type="ECO:0000256" key="1">
    <source>
        <dbReference type="SAM" id="SignalP"/>
    </source>
</evidence>
<dbReference type="InterPro" id="IPR001322">
    <property type="entry name" value="Lamin_tail_dom"/>
</dbReference>
<sequence>MKTTKSIYKYLKLLFLFCLFSACVKDQDFSTPTIECSEPEIRVTNTIQQVKEMYRFGGATVIETDVVIEGYVVSNDEAGNIYKTLSIQDKPENPTAAIKISIDKTDLYTKYNLGRKIYVKLKGLAVGYSYGSFQIGKANGKELVRIPLTEVNNYIARSCEVVEIVPKKVKISELNEDFLEMFIQLENVQFATNELGQSYGNLDNSSTVERVLESFNNDCNLLNNIKLRNSGFADFKNELLPEGKGTINAILSNYYDDFQLYIRSVDDVNLTEDRCDYSNALIPTISIKEVREMYTGSMVEFGVETKYVIEGYVVSSDEQGNFEGKLVIQDAIENPSAGIHLLIEKEMSFEHYNIGDKVFVTLNKLYMNENDDVLTIGFPKNDEITEIEEEAVSAYIYNTGENFQMHPKEITLSEINNPLLESILVKVLNVQLVENELGSAFTYFTGTDDGIRAIETCNETNKLTVFTNGNATFSNELFPEGKGSITGILNSNIEIRYLDDVQFTGQYEICPVIIPNILITEVADPKNSTTSRFVELYNAGSATINLTGWKLNKYVNGASSVSGTAVDLTGIKIPSKRFVIIANTGFATIFGITPTIETTYISGNGDDVYELIDNSGKTIDIFGVIGEDGNGTNWEYLDGSAVRKLDVNNANNSFNINEWIVSSNANNMLISYPNTPKNAPNDLSPNYR</sequence>
<evidence type="ECO:0000259" key="2">
    <source>
        <dbReference type="PROSITE" id="PS51841"/>
    </source>
</evidence>
<feature type="signal peptide" evidence="1">
    <location>
        <begin position="1"/>
        <end position="24"/>
    </location>
</feature>
<reference evidence="3 4" key="1">
    <citation type="submission" date="2017-06" db="EMBL/GenBank/DDBJ databases">
        <authorList>
            <person name="Kim H.J."/>
            <person name="Triplett B.A."/>
        </authorList>
    </citation>
    <scope>NUCLEOTIDE SEQUENCE [LARGE SCALE GENOMIC DNA]</scope>
    <source>
        <strain evidence="3 4">DSM 29150</strain>
    </source>
</reference>
<dbReference type="EMBL" id="FZNT01000002">
    <property type="protein sequence ID" value="SNR38556.1"/>
    <property type="molecule type" value="Genomic_DNA"/>
</dbReference>
<dbReference type="Pfam" id="PF00932">
    <property type="entry name" value="LTD"/>
    <property type="match status" value="1"/>
</dbReference>
<keyword evidence="1" id="KW-0732">Signal</keyword>
<dbReference type="Gene3D" id="2.60.40.1260">
    <property type="entry name" value="Lamin Tail domain"/>
    <property type="match status" value="1"/>
</dbReference>
<dbReference type="InterPro" id="IPR036415">
    <property type="entry name" value="Lamin_tail_dom_sf"/>
</dbReference>